<dbReference type="Pfam" id="PF25788">
    <property type="entry name" value="Ig_Rha78A_N"/>
    <property type="match status" value="1"/>
</dbReference>
<protein>
    <recommendedName>
        <fullName evidence="2">alpha-L-rhamnosidase</fullName>
        <ecNumber evidence="2">3.2.1.40</ecNumber>
    </recommendedName>
</protein>
<feature type="domain" description="Bacterial alpha-L-rhamnosidase N-terminal" evidence="5">
    <location>
        <begin position="130"/>
        <end position="301"/>
    </location>
</feature>
<dbReference type="Proteomes" id="UP001215712">
    <property type="component" value="Unassembled WGS sequence"/>
</dbReference>
<dbReference type="InterPro" id="IPR012341">
    <property type="entry name" value="6hp_glycosidase-like_sf"/>
</dbReference>
<dbReference type="AlphaFoldDB" id="A0AAD6MWG9"/>
<dbReference type="PANTHER" id="PTHR33307:SF11">
    <property type="entry name" value="ALPHA-L-RHAMNOSIDASE"/>
    <property type="match status" value="1"/>
</dbReference>
<dbReference type="Gene3D" id="1.50.10.10">
    <property type="match status" value="1"/>
</dbReference>
<dbReference type="GO" id="GO:0005975">
    <property type="term" value="P:carbohydrate metabolic process"/>
    <property type="evidence" value="ECO:0007669"/>
    <property type="project" value="InterPro"/>
</dbReference>
<keyword evidence="3" id="KW-0732">Signal</keyword>
<gene>
    <name evidence="7" type="ORF">N7493_005301</name>
</gene>
<evidence type="ECO:0000256" key="2">
    <source>
        <dbReference type="ARBA" id="ARBA00012652"/>
    </source>
</evidence>
<keyword evidence="8" id="KW-1185">Reference proteome</keyword>
<dbReference type="Pfam" id="PF17389">
    <property type="entry name" value="Bac_rhamnosid6H"/>
    <property type="match status" value="1"/>
</dbReference>
<dbReference type="InterPro" id="IPR013783">
    <property type="entry name" value="Ig-like_fold"/>
</dbReference>
<name>A0AAD6MWG9_9EURO</name>
<dbReference type="EC" id="3.2.1.40" evidence="2"/>
<dbReference type="EMBL" id="JAQJAN010000006">
    <property type="protein sequence ID" value="KAJ5727481.1"/>
    <property type="molecule type" value="Genomic_DNA"/>
</dbReference>
<feature type="signal peptide" evidence="3">
    <location>
        <begin position="1"/>
        <end position="21"/>
    </location>
</feature>
<dbReference type="SUPFAM" id="SSF48208">
    <property type="entry name" value="Six-hairpin glycosidases"/>
    <property type="match status" value="1"/>
</dbReference>
<dbReference type="InterPro" id="IPR008928">
    <property type="entry name" value="6-hairpin_glycosidase_sf"/>
</dbReference>
<evidence type="ECO:0000313" key="8">
    <source>
        <dbReference type="Proteomes" id="UP001215712"/>
    </source>
</evidence>
<dbReference type="PANTHER" id="PTHR33307">
    <property type="entry name" value="ALPHA-RHAMNOSIDASE (EUROFUNG)"/>
    <property type="match status" value="1"/>
</dbReference>
<proteinExistence type="predicted"/>
<organism evidence="7 8">
    <name type="scientific">Penicillium malachiteum</name>
    <dbReference type="NCBI Taxonomy" id="1324776"/>
    <lineage>
        <taxon>Eukaryota</taxon>
        <taxon>Fungi</taxon>
        <taxon>Dikarya</taxon>
        <taxon>Ascomycota</taxon>
        <taxon>Pezizomycotina</taxon>
        <taxon>Eurotiomycetes</taxon>
        <taxon>Eurotiomycetidae</taxon>
        <taxon>Eurotiales</taxon>
        <taxon>Aspergillaceae</taxon>
        <taxon>Penicillium</taxon>
    </lineage>
</organism>
<dbReference type="InterPro" id="IPR013737">
    <property type="entry name" value="Bac_rhamnosid_N"/>
</dbReference>
<sequence>MPALFKFYIALFFWLEHLVAATLTIEDDSLRAQGLMMPTGISTKSPTLSWRLVSDERNEPQTAYQLQAFTYHDLWHYPDLWDTSKVEGDDVSVIYSGKELSSRSGVYWRVRLGETSLPLFAKSIEVSCPVAKARLYVLGLGMQSVQLNGEEVTDEVLAPGYSNFNKTLIYTTYDVSKILKRGSNVIGVELGRGMWQTETALGGRYMKFTTSPTPLVMIAQLEYTCSNGKTLTVISDDTWKTSIDGPLLESSWYGGEEYDARKEIPKWSSPEGDIHDWDSATVVEGPTGTLAGPQYPPLRVVDTIKPVKITGPVSGQYIIDFGINFAGWFALTINENNGTRIAMWPAERLTANGGPDQSTTGSPIYDAFTSAGVSQIYKPKFMYHGFRYLAVNMTDPPVLSDVEGLMIRTDAEVVGTVDTSDDLLNGIHRIIDRAIQSNIYIVMTDCPHREKLGWLEQTSYSQTTVGLAPDIAPEFVVFEGGFRDDPNWGNAIVLLLLMLYQTYGDVDLLNSTYPSMTRYVDYLSSQTDNSTLAYGLGDWIAFDTSTPLGITATFGYFEALSGMKTIAAALGKIEDYKKYADELAKLLVSFQDYFLNTQNDEYSYGSGSQASNAIALDIGAVPSAHQAQVVQNITDSIIQNGNHLAVGEIALPSLFRVLQAGGKSDILYKMMVVPTSPSYAYQILHGATSLTERWDDPTAYKPGANSQNHFMLGNADQ</sequence>
<dbReference type="Pfam" id="PF05592">
    <property type="entry name" value="Bac_rhamnosid"/>
    <property type="match status" value="1"/>
</dbReference>
<evidence type="ECO:0000259" key="6">
    <source>
        <dbReference type="Pfam" id="PF17389"/>
    </source>
</evidence>
<evidence type="ECO:0000259" key="5">
    <source>
        <dbReference type="Pfam" id="PF08531"/>
    </source>
</evidence>
<dbReference type="InterPro" id="IPR016007">
    <property type="entry name" value="Alpha_rhamnosid"/>
</dbReference>
<feature type="domain" description="Alpha-L-rhamnosidase six-hairpin glycosidase" evidence="6">
    <location>
        <begin position="454"/>
        <end position="714"/>
    </location>
</feature>
<feature type="domain" description="Alpha-L-rhamnosidase concanavalin-like" evidence="4">
    <location>
        <begin position="314"/>
        <end position="406"/>
    </location>
</feature>
<dbReference type="Gene3D" id="2.60.40.10">
    <property type="entry name" value="Immunoglobulins"/>
    <property type="match status" value="1"/>
</dbReference>
<comment type="caution">
    <text evidence="7">The sequence shown here is derived from an EMBL/GenBank/DDBJ whole genome shotgun (WGS) entry which is preliminary data.</text>
</comment>
<feature type="chain" id="PRO_5042162251" description="alpha-L-rhamnosidase" evidence="3">
    <location>
        <begin position="22"/>
        <end position="717"/>
    </location>
</feature>
<dbReference type="Gene3D" id="2.60.120.260">
    <property type="entry name" value="Galactose-binding domain-like"/>
    <property type="match status" value="2"/>
</dbReference>
<dbReference type="InterPro" id="IPR008902">
    <property type="entry name" value="Rhamnosid_concanavalin"/>
</dbReference>
<comment type="catalytic activity">
    <reaction evidence="1">
        <text>Hydrolysis of terminal non-reducing alpha-L-rhamnose residues in alpha-L-rhamnosides.</text>
        <dbReference type="EC" id="3.2.1.40"/>
    </reaction>
</comment>
<reference evidence="7" key="1">
    <citation type="journal article" date="2023" name="IMA Fungus">
        <title>Comparative genomic study of the Penicillium genus elucidates a diverse pangenome and 15 lateral gene transfer events.</title>
        <authorList>
            <person name="Petersen C."/>
            <person name="Sorensen T."/>
            <person name="Nielsen M.R."/>
            <person name="Sondergaard T.E."/>
            <person name="Sorensen J.L."/>
            <person name="Fitzpatrick D.A."/>
            <person name="Frisvad J.C."/>
            <person name="Nielsen K.L."/>
        </authorList>
    </citation>
    <scope>NUCLEOTIDE SEQUENCE</scope>
    <source>
        <strain evidence="7">IBT 17514</strain>
    </source>
</reference>
<evidence type="ECO:0000256" key="3">
    <source>
        <dbReference type="SAM" id="SignalP"/>
    </source>
</evidence>
<evidence type="ECO:0000313" key="7">
    <source>
        <dbReference type="EMBL" id="KAJ5727481.1"/>
    </source>
</evidence>
<evidence type="ECO:0000256" key="1">
    <source>
        <dbReference type="ARBA" id="ARBA00001445"/>
    </source>
</evidence>
<dbReference type="Pfam" id="PF08531">
    <property type="entry name" value="Bac_rhamnosid_N"/>
    <property type="match status" value="1"/>
</dbReference>
<accession>A0AAD6MWG9</accession>
<reference evidence="7" key="2">
    <citation type="submission" date="2023-01" db="EMBL/GenBank/DDBJ databases">
        <authorList>
            <person name="Petersen C."/>
        </authorList>
    </citation>
    <scope>NUCLEOTIDE SEQUENCE</scope>
    <source>
        <strain evidence="7">IBT 17514</strain>
    </source>
</reference>
<dbReference type="InterPro" id="IPR035396">
    <property type="entry name" value="Bac_rhamnosid6H"/>
</dbReference>
<dbReference type="GO" id="GO:0030596">
    <property type="term" value="F:alpha-L-rhamnosidase activity"/>
    <property type="evidence" value="ECO:0007669"/>
    <property type="project" value="UniProtKB-EC"/>
</dbReference>
<evidence type="ECO:0000259" key="4">
    <source>
        <dbReference type="Pfam" id="PF05592"/>
    </source>
</evidence>